<evidence type="ECO:0000256" key="1">
    <source>
        <dbReference type="SAM" id="MobiDB-lite"/>
    </source>
</evidence>
<evidence type="ECO:0000313" key="2">
    <source>
        <dbReference type="EMBL" id="PWI65002.1"/>
    </source>
</evidence>
<dbReference type="Proteomes" id="UP000245956">
    <property type="component" value="Unassembled WGS sequence"/>
</dbReference>
<feature type="region of interest" description="Disordered" evidence="1">
    <location>
        <begin position="243"/>
        <end position="267"/>
    </location>
</feature>
<proteinExistence type="predicted"/>
<feature type="region of interest" description="Disordered" evidence="1">
    <location>
        <begin position="156"/>
        <end position="187"/>
    </location>
</feature>
<protein>
    <submittedName>
        <fullName evidence="2">Uncharacterized protein</fullName>
    </submittedName>
</protein>
<accession>A0A2U3DRY5</accession>
<comment type="caution">
    <text evidence="2">The sequence shown here is derived from an EMBL/GenBank/DDBJ whole genome shotgun (WGS) entry which is preliminary data.</text>
</comment>
<dbReference type="EMBL" id="LCWV01000040">
    <property type="protein sequence ID" value="PWI65002.1"/>
    <property type="molecule type" value="Genomic_DNA"/>
</dbReference>
<name>A0A2U3DRY5_PURLI</name>
<evidence type="ECO:0000313" key="3">
    <source>
        <dbReference type="Proteomes" id="UP000245956"/>
    </source>
</evidence>
<gene>
    <name evidence="2" type="ORF">PCL_08361</name>
</gene>
<sequence>MAARGSFGICGGGGKARGYQPHSTSIPEISRMLHPCLSWAVLSQQQRCGGFRSQGSTSHAVVQSSFLSLMWQLQGVHSQGRLVEGLLGCMIRPKHLTPVQAISVLATQLEGHGDEQLHGLPIRSLCVLDTISRQHTEDPAGEPVQERARERYGGPLRAYTGLPTRTAAPANGVEARRDPSAAGDEASTVTRRIFFSLTRPQPTTCSQPVLVPRRMTTTTYTHHVGRPVAVEGKRRGTVATRPGARHHTATLRGRAKRLGSSLEPGGRRTLLRATGKHSFLVQSSIVIMYLGEGDVLSRDDDDNVYGVDDLSRSYTMSRRRSGETQLRRRPLSA</sequence>
<dbReference type="AlphaFoldDB" id="A0A2U3DRY5"/>
<organism evidence="2 3">
    <name type="scientific">Purpureocillium lilacinum</name>
    <name type="common">Paecilomyces lilacinus</name>
    <dbReference type="NCBI Taxonomy" id="33203"/>
    <lineage>
        <taxon>Eukaryota</taxon>
        <taxon>Fungi</taxon>
        <taxon>Dikarya</taxon>
        <taxon>Ascomycota</taxon>
        <taxon>Pezizomycotina</taxon>
        <taxon>Sordariomycetes</taxon>
        <taxon>Hypocreomycetidae</taxon>
        <taxon>Hypocreales</taxon>
        <taxon>Ophiocordycipitaceae</taxon>
        <taxon>Purpureocillium</taxon>
    </lineage>
</organism>
<feature type="compositionally biased region" description="Basic residues" evidence="1">
    <location>
        <begin position="243"/>
        <end position="257"/>
    </location>
</feature>
<reference evidence="2 3" key="1">
    <citation type="journal article" date="2016" name="Front. Microbiol.">
        <title>Genome and transcriptome sequences reveal the specific parasitism of the nematophagous Purpureocillium lilacinum 36-1.</title>
        <authorList>
            <person name="Xie J."/>
            <person name="Li S."/>
            <person name="Mo C."/>
            <person name="Xiao X."/>
            <person name="Peng D."/>
            <person name="Wang G."/>
            <person name="Xiao Y."/>
        </authorList>
    </citation>
    <scope>NUCLEOTIDE SEQUENCE [LARGE SCALE GENOMIC DNA]</scope>
    <source>
        <strain evidence="2 3">36-1</strain>
    </source>
</reference>